<dbReference type="InterPro" id="IPR011335">
    <property type="entry name" value="Restrct_endonuc-II-like"/>
</dbReference>
<evidence type="ECO:0000256" key="9">
    <source>
        <dbReference type="ARBA" id="ARBA00023204"/>
    </source>
</evidence>
<evidence type="ECO:0000256" key="5">
    <source>
        <dbReference type="ARBA" id="ARBA00022806"/>
    </source>
</evidence>
<comment type="function">
    <text evidence="10">A helicase/nuclease that prepares dsDNA breaks (DSB) for recombinational DNA repair. Binds to DSBs and unwinds DNA via a highly rapid and processive ATP-dependent bidirectional helicase activity. Unwinds dsDNA until it encounters a Chi (crossover hotspot instigator) sequence from the 3' direction. Cuts ssDNA a few nucleotides 3' to the Chi site. The properties and activities of the enzyme are changed at Chi. The Chi-altered holoenzyme produces a long 3'-ssDNA overhang and facilitates RecA-binding to the ssDNA for homologous DNA recombination and repair. Holoenzyme degrades any linearized DNA that is unable to undergo homologous recombination. In the holoenzyme this subunit recognizes the wild-type Chi sequence, and when added to isolated RecB increases its ATP-dependent helicase processivity.</text>
</comment>
<dbReference type="InterPro" id="IPR041500">
    <property type="entry name" value="RecC_C"/>
</dbReference>
<dbReference type="PANTHER" id="PTHR30591:SF1">
    <property type="entry name" value="RECBCD ENZYME SUBUNIT RECC"/>
    <property type="match status" value="1"/>
</dbReference>
<accession>A0A451DD74</accession>
<dbReference type="PIRSF" id="PIRSF000980">
    <property type="entry name" value="RecC"/>
    <property type="match status" value="1"/>
</dbReference>
<dbReference type="OrthoDB" id="9762834at2"/>
<keyword evidence="7 10" id="KW-0067">ATP-binding</keyword>
<dbReference type="SUPFAM" id="SSF52540">
    <property type="entry name" value="P-loop containing nucleoside triphosphate hydrolases"/>
    <property type="match status" value="2"/>
</dbReference>
<keyword evidence="5 10" id="KW-0347">Helicase</keyword>
<dbReference type="EMBL" id="LR217720">
    <property type="protein sequence ID" value="VFP84387.1"/>
    <property type="molecule type" value="Genomic_DNA"/>
</dbReference>
<dbReference type="GO" id="GO:0008854">
    <property type="term" value="F:exodeoxyribonuclease V activity"/>
    <property type="evidence" value="ECO:0007669"/>
    <property type="project" value="InterPro"/>
</dbReference>
<dbReference type="HAMAP" id="MF_01486">
    <property type="entry name" value="RecC"/>
    <property type="match status" value="1"/>
</dbReference>
<dbReference type="Gene3D" id="1.10.10.160">
    <property type="match status" value="1"/>
</dbReference>
<keyword evidence="4 10" id="KW-0378">Hydrolase</keyword>
<dbReference type="GO" id="GO:0000724">
    <property type="term" value="P:double-strand break repair via homologous recombination"/>
    <property type="evidence" value="ECO:0007669"/>
    <property type="project" value="UniProtKB-UniRule"/>
</dbReference>
<sequence length="1127" mass="130238">MIILYHSNQLWMLKKLLCREIKEKPLHNPLCPEVVLAPSSNIVQWLKISFAEEFGISANIDFPSSENFIWDMLNRVLPMCSRKSGFSRLSMRWKMRAIFSSLLLDERFFMLHHYLIDDKENHKLFQLTSCMASLFKEYLVHHPQWLYQWEHFQREATLGEAQMWQAPLWIALVAYTCQITGQEWGFADLFQKFISILKHSIICPPNLPERVFIFGLSTLPISYIEALGVHIDVHIFFENPCRYYWGNIKDHVSLTTIQHHHRYHYIDHHPMPQFRDAESVSSLFNTVGEQKLSNPLLSSWGQAEKENLFFVVQSAAKEVCAFIDMDPCNLLQILKRDILELEDHSLLGLKRNETMDSRGKRVISLDDCSIEIHLCCSLYHEVEVLQDQLLAMMVDDPALTVRDIMVMAADINLYVPFIEAIFSPVVSGRGLPFYISNNQLIQNNPSTKVFHILLRLPESQFTAEEVLALLEFPAVAQCFGINKEGLLLLRRWIPESGIRWGLDDQSMHDCDIVITTQNTWQFGLTRMLLGYAINSEAGEWNGILPFDESSGLIAALAGNLSEFIMCLKKWRNRLIEPLSLSNWLPICRHILDDFIKKNADNEQELAFIEDHWNRVINHGIQALYHDTVPLSRLRDELDLYFNEQSIRNPYLPGAINFCTLRPMACVPVKVVCLLGMNEGVYPRTILPLSVDLTHDKGVHTHTQKDNNSYWNSEKYTFLDALHKASKKFYISYVNKSIHDNTVCYPSLLVSELMEYISYSFVLSQDIEKDIASSSVALTKHLQHVHHRIPIAHQNFFDWGQSCGVCSPWLLVSQTKDPLYHNLSRIALQEATTKLSIDTLINFWRHPVRRFFQLRLNTTFERDTITVSDTEPFVVDNITRYQVDSQLLQALMNQKDEWLLYNRFKAAGILPYGAWGKVFWEERVTEMSHLAAKIAPHYAPLPNREILLNINNSLLLTGYLMPVQDHGLLRWRPGVLNFKDALILWLEHLVYCATGGSGVSLMLGLKDSLWRFLPLSADVATKYLLHYINGYLLGISAPLLLTSSGGAWLQACFDKDRCMIKYDENTQNQARRKLLQYWYGTDYIGGEKDDIFLQRLLPHLNATNIKDMMLAAENWLTPILQHHQIDSC</sequence>
<evidence type="ECO:0000259" key="11">
    <source>
        <dbReference type="Pfam" id="PF17946"/>
    </source>
</evidence>
<organism evidence="12 13">
    <name type="scientific">Candidatus Erwinia haradaeae</name>
    <dbReference type="NCBI Taxonomy" id="1922217"/>
    <lineage>
        <taxon>Bacteria</taxon>
        <taxon>Pseudomonadati</taxon>
        <taxon>Pseudomonadota</taxon>
        <taxon>Gammaproteobacteria</taxon>
        <taxon>Enterobacterales</taxon>
        <taxon>Erwiniaceae</taxon>
        <taxon>Erwinia</taxon>
    </lineage>
</organism>
<evidence type="ECO:0000256" key="7">
    <source>
        <dbReference type="ARBA" id="ARBA00022840"/>
    </source>
</evidence>
<comment type="similarity">
    <text evidence="10">Belongs to the RecC family.</text>
</comment>
<evidence type="ECO:0000256" key="6">
    <source>
        <dbReference type="ARBA" id="ARBA00022839"/>
    </source>
</evidence>
<dbReference type="Gene3D" id="1.10.10.990">
    <property type="match status" value="1"/>
</dbReference>
<dbReference type="GO" id="GO:0005524">
    <property type="term" value="F:ATP binding"/>
    <property type="evidence" value="ECO:0007669"/>
    <property type="project" value="UniProtKB-UniRule"/>
</dbReference>
<evidence type="ECO:0000313" key="12">
    <source>
        <dbReference type="EMBL" id="VFP84387.1"/>
    </source>
</evidence>
<name>A0A451DD74_9GAMM</name>
<keyword evidence="8 10" id="KW-0238">DNA-binding</keyword>
<dbReference type="Gene3D" id="3.40.50.300">
    <property type="entry name" value="P-loop containing nucleotide triphosphate hydrolases"/>
    <property type="match status" value="2"/>
</dbReference>
<dbReference type="GO" id="GO:0003678">
    <property type="term" value="F:DNA helicase activity"/>
    <property type="evidence" value="ECO:0007669"/>
    <property type="project" value="UniProtKB-UniRule"/>
</dbReference>
<dbReference type="InterPro" id="IPR027417">
    <property type="entry name" value="P-loop_NTPase"/>
</dbReference>
<keyword evidence="3 10" id="KW-0227">DNA damage</keyword>
<proteinExistence type="inferred from homology"/>
<dbReference type="Proteomes" id="UP000294418">
    <property type="component" value="Chromosome"/>
</dbReference>
<dbReference type="GO" id="GO:0009338">
    <property type="term" value="C:exodeoxyribonuclease V complex"/>
    <property type="evidence" value="ECO:0007669"/>
    <property type="project" value="InterPro"/>
</dbReference>
<dbReference type="Gene3D" id="3.40.50.10930">
    <property type="match status" value="1"/>
</dbReference>
<feature type="domain" description="RecC C-terminal" evidence="11">
    <location>
        <begin position="832"/>
        <end position="1051"/>
    </location>
</feature>
<dbReference type="AlphaFoldDB" id="A0A451DD74"/>
<dbReference type="SUPFAM" id="SSF52980">
    <property type="entry name" value="Restriction endonuclease-like"/>
    <property type="match status" value="1"/>
</dbReference>
<gene>
    <name evidence="10 12" type="primary">recC</name>
    <name evidence="12" type="ORF">ERCILAFE3058_475</name>
</gene>
<dbReference type="Pfam" id="PF04257">
    <property type="entry name" value="Exonuc_V_gamma"/>
    <property type="match status" value="1"/>
</dbReference>
<dbReference type="InterPro" id="IPR006697">
    <property type="entry name" value="RecC"/>
</dbReference>
<reference evidence="12 13" key="1">
    <citation type="submission" date="2019-02" db="EMBL/GenBank/DDBJ databases">
        <authorList>
            <person name="Manzano-Marin A."/>
            <person name="Manzano-Marin A."/>
        </authorList>
    </citation>
    <scope>NUCLEOTIDE SEQUENCE [LARGE SCALE GENOMIC DNA]</scope>
    <source>
        <strain evidence="12 13">ErCilaricifoliae</strain>
    </source>
</reference>
<evidence type="ECO:0000256" key="4">
    <source>
        <dbReference type="ARBA" id="ARBA00022801"/>
    </source>
</evidence>
<evidence type="ECO:0000256" key="10">
    <source>
        <dbReference type="HAMAP-Rule" id="MF_01486"/>
    </source>
</evidence>
<dbReference type="GO" id="GO:0003677">
    <property type="term" value="F:DNA binding"/>
    <property type="evidence" value="ECO:0007669"/>
    <property type="project" value="UniProtKB-UniRule"/>
</dbReference>
<dbReference type="PANTHER" id="PTHR30591">
    <property type="entry name" value="RECBCD ENZYME SUBUNIT RECC"/>
    <property type="match status" value="1"/>
</dbReference>
<keyword evidence="9 10" id="KW-0234">DNA repair</keyword>
<comment type="miscellaneous">
    <text evidence="10">In the RecBCD complex, RecB has a slow 3'-5' helicase, an exonuclease activity and loads RecA onto ssDNA, RecD has a fast 5'-3' helicase activity, while RecC stimulates the ATPase and processivity of the RecB helicase and contributes to recognition of the Chi site.</text>
</comment>
<dbReference type="Pfam" id="PF17946">
    <property type="entry name" value="RecC_C"/>
    <property type="match status" value="1"/>
</dbReference>
<evidence type="ECO:0000256" key="2">
    <source>
        <dbReference type="ARBA" id="ARBA00022741"/>
    </source>
</evidence>
<evidence type="ECO:0000256" key="1">
    <source>
        <dbReference type="ARBA" id="ARBA00022722"/>
    </source>
</evidence>
<evidence type="ECO:0000313" key="13">
    <source>
        <dbReference type="Proteomes" id="UP000294418"/>
    </source>
</evidence>
<dbReference type="CDD" id="cd22353">
    <property type="entry name" value="RecC_C-like"/>
    <property type="match status" value="1"/>
</dbReference>
<keyword evidence="1 10" id="KW-0540">Nuclease</keyword>
<dbReference type="InterPro" id="IPR013986">
    <property type="entry name" value="DExx_box_DNA_helicase_dom_sf"/>
</dbReference>
<evidence type="ECO:0000256" key="3">
    <source>
        <dbReference type="ARBA" id="ARBA00022763"/>
    </source>
</evidence>
<keyword evidence="2 10" id="KW-0547">Nucleotide-binding</keyword>
<comment type="subunit">
    <text evidence="10">Heterotrimer of RecB, RecC and RecD. All subunits contribute to DNA-binding.</text>
</comment>
<dbReference type="NCBIfam" id="TIGR01450">
    <property type="entry name" value="recC"/>
    <property type="match status" value="1"/>
</dbReference>
<keyword evidence="6 10" id="KW-0269">Exonuclease</keyword>
<dbReference type="RefSeq" id="WP_157989854.1">
    <property type="nucleotide sequence ID" value="NZ_LR217720.1"/>
</dbReference>
<evidence type="ECO:0000256" key="8">
    <source>
        <dbReference type="ARBA" id="ARBA00023125"/>
    </source>
</evidence>
<protein>
    <recommendedName>
        <fullName evidence="10">RecBCD enzyme subunit RecC</fullName>
    </recommendedName>
    <alternativeName>
        <fullName evidence="10">Exonuclease V subunit RecC</fullName>
        <shortName evidence="10">ExoV subunit RecC</shortName>
    </alternativeName>
    <alternativeName>
        <fullName evidence="10">Helicase/nuclease RecBCD subunit RecC</fullName>
    </alternativeName>
</protein>